<dbReference type="PANTHER" id="PTHR12526">
    <property type="entry name" value="GLYCOSYLTRANSFERASE"/>
    <property type="match status" value="1"/>
</dbReference>
<proteinExistence type="predicted"/>
<dbReference type="EMBL" id="JAXDAE010000006">
    <property type="protein sequence ID" value="MDY2587158.1"/>
    <property type="molecule type" value="Genomic_DNA"/>
</dbReference>
<dbReference type="Proteomes" id="UP001285855">
    <property type="component" value="Unassembled WGS sequence"/>
</dbReference>
<dbReference type="GO" id="GO:0016757">
    <property type="term" value="F:glycosyltransferase activity"/>
    <property type="evidence" value="ECO:0007669"/>
    <property type="project" value="UniProtKB-KW"/>
</dbReference>
<name>A0ABU5ELK0_9FLAO</name>
<dbReference type="Gene3D" id="3.40.50.2000">
    <property type="entry name" value="Glycogen Phosphorylase B"/>
    <property type="match status" value="2"/>
</dbReference>
<dbReference type="SUPFAM" id="SSF53756">
    <property type="entry name" value="UDP-Glycosyltransferase/glycogen phosphorylase"/>
    <property type="match status" value="1"/>
</dbReference>
<dbReference type="Pfam" id="PF13439">
    <property type="entry name" value="Glyco_transf_4"/>
    <property type="match status" value="1"/>
</dbReference>
<evidence type="ECO:0000313" key="3">
    <source>
        <dbReference type="EMBL" id="MDY2587158.1"/>
    </source>
</evidence>
<dbReference type="PANTHER" id="PTHR12526:SF630">
    <property type="entry name" value="GLYCOSYLTRANSFERASE"/>
    <property type="match status" value="1"/>
</dbReference>
<keyword evidence="3" id="KW-0808">Transferase</keyword>
<sequence length="359" mass="40887">MIRVLQIIDTLQAGGAERLAVNYANELRNHNVVSSLCATRLEGPLLSSLDNEVGYIFLNRKSTLDIGAVLKLRTYVLKNEIDIIHAHATSFFIATILKIVTPSLKIVWHDHYGNSEFLDKRRVLILKFCSLFFSQIFSVNSILEHWAKKNLWCKNVSYVKNFPVLNKSEHDLTTLKGESGKRILCLANLREQKNHIQLLEAFKVVIKDYPNWTLHCVGKDFKDQYSTLFFKKIEELNLGRKVFFYDTKSDILNILKQSTIGILVSKSEGLPLALLEYGFAELPVICTNVGNCKELISDKSYGILLNNGKSYDVAEAIIRLVEDESYRLESAKKFSKKVSKEYSKHTILKDVVAAYSSIK</sequence>
<evidence type="ECO:0000259" key="2">
    <source>
        <dbReference type="Pfam" id="PF13439"/>
    </source>
</evidence>
<evidence type="ECO:0000259" key="1">
    <source>
        <dbReference type="Pfam" id="PF00534"/>
    </source>
</evidence>
<keyword evidence="4" id="KW-1185">Reference proteome</keyword>
<organism evidence="3 4">
    <name type="scientific">Winogradskyella aquimaris</name>
    <dbReference type="NCBI Taxonomy" id="864074"/>
    <lineage>
        <taxon>Bacteria</taxon>
        <taxon>Pseudomonadati</taxon>
        <taxon>Bacteroidota</taxon>
        <taxon>Flavobacteriia</taxon>
        <taxon>Flavobacteriales</taxon>
        <taxon>Flavobacteriaceae</taxon>
        <taxon>Winogradskyella</taxon>
    </lineage>
</organism>
<feature type="domain" description="Glycosyl transferase family 1" evidence="1">
    <location>
        <begin position="175"/>
        <end position="337"/>
    </location>
</feature>
<reference evidence="3 4" key="1">
    <citation type="submission" date="2023-11" db="EMBL/GenBank/DDBJ databases">
        <title>Winogradskyella pelagius sp. nov., isolated from coastal sediment.</title>
        <authorList>
            <person name="Li F."/>
        </authorList>
    </citation>
    <scope>NUCLEOTIDE SEQUENCE [LARGE SCALE GENOMIC DNA]</scope>
    <source>
        <strain evidence="3 4">KCTC 23502</strain>
    </source>
</reference>
<dbReference type="InterPro" id="IPR001296">
    <property type="entry name" value="Glyco_trans_1"/>
</dbReference>
<accession>A0ABU5ELK0</accession>
<dbReference type="RefSeq" id="WP_320555530.1">
    <property type="nucleotide sequence ID" value="NZ_JAXDAE010000006.1"/>
</dbReference>
<comment type="caution">
    <text evidence="3">The sequence shown here is derived from an EMBL/GenBank/DDBJ whole genome shotgun (WGS) entry which is preliminary data.</text>
</comment>
<dbReference type="CDD" id="cd03811">
    <property type="entry name" value="GT4_GT28_WabH-like"/>
    <property type="match status" value="1"/>
</dbReference>
<dbReference type="Pfam" id="PF00534">
    <property type="entry name" value="Glycos_transf_1"/>
    <property type="match status" value="1"/>
</dbReference>
<protein>
    <submittedName>
        <fullName evidence="3">Glycosyltransferase</fullName>
        <ecNumber evidence="3">2.4.-.-</ecNumber>
    </submittedName>
</protein>
<feature type="domain" description="Glycosyltransferase subfamily 4-like N-terminal" evidence="2">
    <location>
        <begin position="14"/>
        <end position="115"/>
    </location>
</feature>
<keyword evidence="3" id="KW-0328">Glycosyltransferase</keyword>
<dbReference type="EC" id="2.4.-.-" evidence="3"/>
<gene>
    <name evidence="3" type="ORF">SNF14_07390</name>
</gene>
<dbReference type="InterPro" id="IPR028098">
    <property type="entry name" value="Glyco_trans_4-like_N"/>
</dbReference>
<evidence type="ECO:0000313" key="4">
    <source>
        <dbReference type="Proteomes" id="UP001285855"/>
    </source>
</evidence>